<evidence type="ECO:0000256" key="1">
    <source>
        <dbReference type="ARBA" id="ARBA00023015"/>
    </source>
</evidence>
<dbReference type="Pfam" id="PF12840">
    <property type="entry name" value="HTH_20"/>
    <property type="match status" value="1"/>
</dbReference>
<feature type="domain" description="HTH arsR-type" evidence="4">
    <location>
        <begin position="1"/>
        <end position="79"/>
    </location>
</feature>
<protein>
    <submittedName>
        <fullName evidence="5">Transcriptional regulator</fullName>
    </submittedName>
</protein>
<keyword evidence="3" id="KW-0804">Transcription</keyword>
<evidence type="ECO:0000256" key="2">
    <source>
        <dbReference type="ARBA" id="ARBA00023125"/>
    </source>
</evidence>
<dbReference type="InterPro" id="IPR036388">
    <property type="entry name" value="WH-like_DNA-bd_sf"/>
</dbReference>
<accession>A0A918TV23</accession>
<proteinExistence type="predicted"/>
<evidence type="ECO:0000313" key="5">
    <source>
        <dbReference type="EMBL" id="GHC63230.1"/>
    </source>
</evidence>
<evidence type="ECO:0000259" key="4">
    <source>
        <dbReference type="PROSITE" id="PS50987"/>
    </source>
</evidence>
<dbReference type="SUPFAM" id="SSF46785">
    <property type="entry name" value="Winged helix' DNA-binding domain"/>
    <property type="match status" value="1"/>
</dbReference>
<comment type="caution">
    <text evidence="5">The sequence shown here is derived from an EMBL/GenBank/DDBJ whole genome shotgun (WGS) entry which is preliminary data.</text>
</comment>
<dbReference type="InterPro" id="IPR036390">
    <property type="entry name" value="WH_DNA-bd_sf"/>
</dbReference>
<dbReference type="EMBL" id="BMXI01000016">
    <property type="protein sequence ID" value="GHC63230.1"/>
    <property type="molecule type" value="Genomic_DNA"/>
</dbReference>
<dbReference type="InterPro" id="IPR051011">
    <property type="entry name" value="Metal_resp_trans_reg"/>
</dbReference>
<organism evidence="5 6">
    <name type="scientific">Roseibacillus persicicus</name>
    <dbReference type="NCBI Taxonomy" id="454148"/>
    <lineage>
        <taxon>Bacteria</taxon>
        <taxon>Pseudomonadati</taxon>
        <taxon>Verrucomicrobiota</taxon>
        <taxon>Verrucomicrobiia</taxon>
        <taxon>Verrucomicrobiales</taxon>
        <taxon>Verrucomicrobiaceae</taxon>
        <taxon>Roseibacillus</taxon>
    </lineage>
</organism>
<dbReference type="InterPro" id="IPR011991">
    <property type="entry name" value="ArsR-like_HTH"/>
</dbReference>
<evidence type="ECO:0000313" key="6">
    <source>
        <dbReference type="Proteomes" id="UP000644507"/>
    </source>
</evidence>
<dbReference type="PANTHER" id="PTHR43132">
    <property type="entry name" value="ARSENICAL RESISTANCE OPERON REPRESSOR ARSR-RELATED"/>
    <property type="match status" value="1"/>
</dbReference>
<keyword evidence="1" id="KW-0805">Transcription regulation</keyword>
<dbReference type="Proteomes" id="UP000644507">
    <property type="component" value="Unassembled WGS sequence"/>
</dbReference>
<dbReference type="InterPro" id="IPR001845">
    <property type="entry name" value="HTH_ArsR_DNA-bd_dom"/>
</dbReference>
<name>A0A918TV23_9BACT</name>
<reference evidence="5" key="1">
    <citation type="journal article" date="2014" name="Int. J. Syst. Evol. Microbiol.">
        <title>Complete genome sequence of Corynebacterium casei LMG S-19264T (=DSM 44701T), isolated from a smear-ripened cheese.</title>
        <authorList>
            <consortium name="US DOE Joint Genome Institute (JGI-PGF)"/>
            <person name="Walter F."/>
            <person name="Albersmeier A."/>
            <person name="Kalinowski J."/>
            <person name="Ruckert C."/>
        </authorList>
    </citation>
    <scope>NUCLEOTIDE SEQUENCE</scope>
    <source>
        <strain evidence="5">KCTC 12988</strain>
    </source>
</reference>
<dbReference type="GO" id="GO:0003700">
    <property type="term" value="F:DNA-binding transcription factor activity"/>
    <property type="evidence" value="ECO:0007669"/>
    <property type="project" value="InterPro"/>
</dbReference>
<dbReference type="PROSITE" id="PS50987">
    <property type="entry name" value="HTH_ARSR_2"/>
    <property type="match status" value="1"/>
</dbReference>
<reference evidence="5" key="2">
    <citation type="submission" date="2020-09" db="EMBL/GenBank/DDBJ databases">
        <authorList>
            <person name="Sun Q."/>
            <person name="Kim S."/>
        </authorList>
    </citation>
    <scope>NUCLEOTIDE SEQUENCE</scope>
    <source>
        <strain evidence="5">KCTC 12988</strain>
    </source>
</reference>
<sequence>MRLEVFRTLIWNSPEAIAAGQLAEKMEIPANTLSFHLKELTNAGLVFSRREGRSILYAVQPTTVRELVTFFVGHCCQGRPELCQPESDNCC</sequence>
<evidence type="ECO:0000256" key="3">
    <source>
        <dbReference type="ARBA" id="ARBA00023163"/>
    </source>
</evidence>
<dbReference type="GO" id="GO:0003677">
    <property type="term" value="F:DNA binding"/>
    <property type="evidence" value="ECO:0007669"/>
    <property type="project" value="UniProtKB-KW"/>
</dbReference>
<dbReference type="SMART" id="SM00418">
    <property type="entry name" value="HTH_ARSR"/>
    <property type="match status" value="1"/>
</dbReference>
<dbReference type="Gene3D" id="1.10.10.10">
    <property type="entry name" value="Winged helix-like DNA-binding domain superfamily/Winged helix DNA-binding domain"/>
    <property type="match status" value="1"/>
</dbReference>
<gene>
    <name evidence="5" type="ORF">GCM10007100_33440</name>
</gene>
<dbReference type="PANTHER" id="PTHR43132:SF2">
    <property type="entry name" value="ARSENICAL RESISTANCE OPERON REPRESSOR ARSR-RELATED"/>
    <property type="match status" value="1"/>
</dbReference>
<keyword evidence="2" id="KW-0238">DNA-binding</keyword>
<dbReference type="CDD" id="cd00090">
    <property type="entry name" value="HTH_ARSR"/>
    <property type="match status" value="1"/>
</dbReference>
<dbReference type="AlphaFoldDB" id="A0A918TV23"/>
<keyword evidence="6" id="KW-1185">Reference proteome</keyword>